<dbReference type="InterPro" id="IPR002575">
    <property type="entry name" value="Aminoglycoside_PTrfase"/>
</dbReference>
<evidence type="ECO:0000313" key="3">
    <source>
        <dbReference type="Proteomes" id="UP000799436"/>
    </source>
</evidence>
<dbReference type="PANTHER" id="PTHR21310">
    <property type="entry name" value="AMINOGLYCOSIDE PHOSPHOTRANSFERASE-RELATED-RELATED"/>
    <property type="match status" value="1"/>
</dbReference>
<keyword evidence="3" id="KW-1185">Reference proteome</keyword>
<dbReference type="OrthoDB" id="2906425at2759"/>
<accession>A0A6G1LQ81</accession>
<dbReference type="Proteomes" id="UP000799436">
    <property type="component" value="Unassembled WGS sequence"/>
</dbReference>
<dbReference type="SUPFAM" id="SSF56112">
    <property type="entry name" value="Protein kinase-like (PK-like)"/>
    <property type="match status" value="1"/>
</dbReference>
<sequence length="202" mass="22209">MSKHCAEVPVPKVYGYSSGLHSERNALPFIAEQYINAPPLSDVWPTYAEPEKEVVGRRVAELIVRLGEIRFDRLGGMAPDGTLAPTVEGAKLATSPRKEPFVLCHNDLQARNILMDGTEMAGVIDWEFAGAYPLSALNSDGFEALEIVDGASQEECLAWTSRISTLVVEIARERAWAERDVRLLESGGDPELQAVRVEMMPV</sequence>
<proteinExistence type="predicted"/>
<dbReference type="EMBL" id="ML995808">
    <property type="protein sequence ID" value="KAF2774314.1"/>
    <property type="molecule type" value="Genomic_DNA"/>
</dbReference>
<reference evidence="2" key="1">
    <citation type="journal article" date="2020" name="Stud. Mycol.">
        <title>101 Dothideomycetes genomes: a test case for predicting lifestyles and emergence of pathogens.</title>
        <authorList>
            <person name="Haridas S."/>
            <person name="Albert R."/>
            <person name="Binder M."/>
            <person name="Bloem J."/>
            <person name="Labutti K."/>
            <person name="Salamov A."/>
            <person name="Andreopoulos B."/>
            <person name="Baker S."/>
            <person name="Barry K."/>
            <person name="Bills G."/>
            <person name="Bluhm B."/>
            <person name="Cannon C."/>
            <person name="Castanera R."/>
            <person name="Culley D."/>
            <person name="Daum C."/>
            <person name="Ezra D."/>
            <person name="Gonzalez J."/>
            <person name="Henrissat B."/>
            <person name="Kuo A."/>
            <person name="Liang C."/>
            <person name="Lipzen A."/>
            <person name="Lutzoni F."/>
            <person name="Magnuson J."/>
            <person name="Mondo S."/>
            <person name="Nolan M."/>
            <person name="Ohm R."/>
            <person name="Pangilinan J."/>
            <person name="Park H.-J."/>
            <person name="Ramirez L."/>
            <person name="Alfaro M."/>
            <person name="Sun H."/>
            <person name="Tritt A."/>
            <person name="Yoshinaga Y."/>
            <person name="Zwiers L.-H."/>
            <person name="Turgeon B."/>
            <person name="Goodwin S."/>
            <person name="Spatafora J."/>
            <person name="Crous P."/>
            <person name="Grigoriev I."/>
        </authorList>
    </citation>
    <scope>NUCLEOTIDE SEQUENCE</scope>
    <source>
        <strain evidence="2">CBS 116005</strain>
    </source>
</reference>
<dbReference type="AlphaFoldDB" id="A0A6G1LQ81"/>
<dbReference type="PANTHER" id="PTHR21310:SF15">
    <property type="entry name" value="AMINOGLYCOSIDE PHOSPHOTRANSFERASE DOMAIN-CONTAINING PROTEIN"/>
    <property type="match status" value="1"/>
</dbReference>
<evidence type="ECO:0000313" key="2">
    <source>
        <dbReference type="EMBL" id="KAF2774314.1"/>
    </source>
</evidence>
<dbReference type="InterPro" id="IPR011009">
    <property type="entry name" value="Kinase-like_dom_sf"/>
</dbReference>
<dbReference type="Pfam" id="PF01636">
    <property type="entry name" value="APH"/>
    <property type="match status" value="1"/>
</dbReference>
<feature type="domain" description="Aminoglycoside phosphotransferase" evidence="1">
    <location>
        <begin position="94"/>
        <end position="134"/>
    </location>
</feature>
<gene>
    <name evidence="2" type="ORF">EJ03DRAFT_4582</name>
</gene>
<dbReference type="Gene3D" id="3.90.1200.10">
    <property type="match status" value="1"/>
</dbReference>
<organism evidence="2 3">
    <name type="scientific">Teratosphaeria nubilosa</name>
    <dbReference type="NCBI Taxonomy" id="161662"/>
    <lineage>
        <taxon>Eukaryota</taxon>
        <taxon>Fungi</taxon>
        <taxon>Dikarya</taxon>
        <taxon>Ascomycota</taxon>
        <taxon>Pezizomycotina</taxon>
        <taxon>Dothideomycetes</taxon>
        <taxon>Dothideomycetidae</taxon>
        <taxon>Mycosphaerellales</taxon>
        <taxon>Teratosphaeriaceae</taxon>
        <taxon>Teratosphaeria</taxon>
    </lineage>
</organism>
<evidence type="ECO:0000259" key="1">
    <source>
        <dbReference type="Pfam" id="PF01636"/>
    </source>
</evidence>
<dbReference type="InterPro" id="IPR051678">
    <property type="entry name" value="AGP_Transferase"/>
</dbReference>
<protein>
    <recommendedName>
        <fullName evidence="1">Aminoglycoside phosphotransferase domain-containing protein</fullName>
    </recommendedName>
</protein>
<name>A0A6G1LQ81_9PEZI</name>